<dbReference type="AlphaFoldDB" id="A0A8H6X4C9"/>
<protein>
    <submittedName>
        <fullName evidence="1">Uncharacterized protein</fullName>
    </submittedName>
</protein>
<keyword evidence="2" id="KW-1185">Reference proteome</keyword>
<proteinExistence type="predicted"/>
<organism evidence="1 2">
    <name type="scientific">Mycena venus</name>
    <dbReference type="NCBI Taxonomy" id="2733690"/>
    <lineage>
        <taxon>Eukaryota</taxon>
        <taxon>Fungi</taxon>
        <taxon>Dikarya</taxon>
        <taxon>Basidiomycota</taxon>
        <taxon>Agaricomycotina</taxon>
        <taxon>Agaricomycetes</taxon>
        <taxon>Agaricomycetidae</taxon>
        <taxon>Agaricales</taxon>
        <taxon>Marasmiineae</taxon>
        <taxon>Mycenaceae</taxon>
        <taxon>Mycena</taxon>
    </lineage>
</organism>
<comment type="caution">
    <text evidence="1">The sequence shown here is derived from an EMBL/GenBank/DDBJ whole genome shotgun (WGS) entry which is preliminary data.</text>
</comment>
<dbReference type="OrthoDB" id="2974843at2759"/>
<gene>
    <name evidence="1" type="ORF">MVEN_02305400</name>
</gene>
<evidence type="ECO:0000313" key="1">
    <source>
        <dbReference type="EMBL" id="KAF7334004.1"/>
    </source>
</evidence>
<sequence length="77" mass="8587">MSLDASYQGTGHKAPDTSNLVWRIAHKAKELKLNAYDPNQDANNVVKELLKGIHVEEEVDEMPPMGLSLIQPTEEDD</sequence>
<reference evidence="1" key="1">
    <citation type="submission" date="2020-05" db="EMBL/GenBank/DDBJ databases">
        <title>Mycena genomes resolve the evolution of fungal bioluminescence.</title>
        <authorList>
            <person name="Tsai I.J."/>
        </authorList>
    </citation>
    <scope>NUCLEOTIDE SEQUENCE</scope>
    <source>
        <strain evidence="1">CCC161011</strain>
    </source>
</reference>
<evidence type="ECO:0000313" key="2">
    <source>
        <dbReference type="Proteomes" id="UP000620124"/>
    </source>
</evidence>
<dbReference type="EMBL" id="JACAZI010000027">
    <property type="protein sequence ID" value="KAF7334004.1"/>
    <property type="molecule type" value="Genomic_DNA"/>
</dbReference>
<name>A0A8H6X4C9_9AGAR</name>
<dbReference type="Proteomes" id="UP000620124">
    <property type="component" value="Unassembled WGS sequence"/>
</dbReference>
<accession>A0A8H6X4C9</accession>